<dbReference type="PROSITE" id="PS00092">
    <property type="entry name" value="N6_MTASE"/>
    <property type="match status" value="1"/>
</dbReference>
<keyword evidence="10" id="KW-1185">Reference proteome</keyword>
<dbReference type="GO" id="GO:0009007">
    <property type="term" value="F:site-specific DNA-methyltransferase (adenine-specific) activity"/>
    <property type="evidence" value="ECO:0007669"/>
    <property type="project" value="UniProtKB-EC"/>
</dbReference>
<dbReference type="GO" id="GO:0032259">
    <property type="term" value="P:methylation"/>
    <property type="evidence" value="ECO:0007669"/>
    <property type="project" value="UniProtKB-KW"/>
</dbReference>
<dbReference type="PRINTS" id="PR00507">
    <property type="entry name" value="N12N6MTFRASE"/>
</dbReference>
<keyword evidence="5" id="KW-0680">Restriction system</keyword>
<dbReference type="CDD" id="cd02440">
    <property type="entry name" value="AdoMet_MTases"/>
    <property type="match status" value="1"/>
</dbReference>
<comment type="caution">
    <text evidence="9">The sequence shown here is derived from an EMBL/GenBank/DDBJ whole genome shotgun (WGS) entry which is preliminary data.</text>
</comment>
<gene>
    <name evidence="9" type="ORF">EGH23_19125</name>
</gene>
<dbReference type="Proteomes" id="UP001430455">
    <property type="component" value="Unassembled WGS sequence"/>
</dbReference>
<keyword evidence="3" id="KW-0808">Transferase</keyword>
<dbReference type="EC" id="2.1.1.72" evidence="1"/>
<dbReference type="Gene3D" id="3.40.50.150">
    <property type="entry name" value="Vaccinia Virus protein VP39"/>
    <property type="match status" value="1"/>
</dbReference>
<name>A0AAW4PHJ8_9EURY</name>
<evidence type="ECO:0000256" key="2">
    <source>
        <dbReference type="ARBA" id="ARBA00022603"/>
    </source>
</evidence>
<dbReference type="GO" id="GO:0009307">
    <property type="term" value="P:DNA restriction-modification system"/>
    <property type="evidence" value="ECO:0007669"/>
    <property type="project" value="UniProtKB-KW"/>
</dbReference>
<accession>A0AAW4PHJ8</accession>
<dbReference type="EMBL" id="RKLT01000013">
    <property type="protein sequence ID" value="MBX0296996.1"/>
    <property type="molecule type" value="Genomic_DNA"/>
</dbReference>
<dbReference type="SUPFAM" id="SSF53335">
    <property type="entry name" value="S-adenosyl-L-methionine-dependent methyltransferases"/>
    <property type="match status" value="1"/>
</dbReference>
<reference evidence="9 10" key="1">
    <citation type="submission" date="2021-06" db="EMBL/GenBank/DDBJ databases">
        <title>Halomicroarcula sp. a new haloarchaeum isolated from saline soil.</title>
        <authorList>
            <person name="Duran-Viseras A."/>
            <person name="Sanchez-Porro C."/>
            <person name="Ventosa A."/>
        </authorList>
    </citation>
    <scope>NUCLEOTIDE SEQUENCE [LARGE SCALE GENOMIC DNA]</scope>
    <source>
        <strain evidence="9 10">F27</strain>
    </source>
</reference>
<evidence type="ECO:0000256" key="6">
    <source>
        <dbReference type="ARBA" id="ARBA00047942"/>
    </source>
</evidence>
<evidence type="ECO:0000259" key="7">
    <source>
        <dbReference type="Pfam" id="PF02384"/>
    </source>
</evidence>
<dbReference type="AlphaFoldDB" id="A0AAW4PHJ8"/>
<comment type="catalytic activity">
    <reaction evidence="6">
        <text>a 2'-deoxyadenosine in DNA + S-adenosyl-L-methionine = an N(6)-methyl-2'-deoxyadenosine in DNA + S-adenosyl-L-homocysteine + H(+)</text>
        <dbReference type="Rhea" id="RHEA:15197"/>
        <dbReference type="Rhea" id="RHEA-COMP:12418"/>
        <dbReference type="Rhea" id="RHEA-COMP:12419"/>
        <dbReference type="ChEBI" id="CHEBI:15378"/>
        <dbReference type="ChEBI" id="CHEBI:57856"/>
        <dbReference type="ChEBI" id="CHEBI:59789"/>
        <dbReference type="ChEBI" id="CHEBI:90615"/>
        <dbReference type="ChEBI" id="CHEBI:90616"/>
        <dbReference type="EC" id="2.1.1.72"/>
    </reaction>
</comment>
<dbReference type="InterPro" id="IPR003356">
    <property type="entry name" value="DNA_methylase_A-5"/>
</dbReference>
<keyword evidence="4" id="KW-0949">S-adenosyl-L-methionine</keyword>
<dbReference type="InterPro" id="IPR051537">
    <property type="entry name" value="DNA_Adenine_Mtase"/>
</dbReference>
<dbReference type="InterPro" id="IPR029063">
    <property type="entry name" value="SAM-dependent_MTases_sf"/>
</dbReference>
<evidence type="ECO:0000256" key="4">
    <source>
        <dbReference type="ARBA" id="ARBA00022691"/>
    </source>
</evidence>
<dbReference type="PANTHER" id="PTHR42933">
    <property type="entry name" value="SLR6095 PROTEIN"/>
    <property type="match status" value="1"/>
</dbReference>
<evidence type="ECO:0000313" key="9">
    <source>
        <dbReference type="EMBL" id="MBX0296996.1"/>
    </source>
</evidence>
<organism evidence="9 10">
    <name type="scientific">Haloarcula nitratireducens</name>
    <dbReference type="NCBI Taxonomy" id="2487749"/>
    <lineage>
        <taxon>Archaea</taxon>
        <taxon>Methanobacteriati</taxon>
        <taxon>Methanobacteriota</taxon>
        <taxon>Stenosarchaea group</taxon>
        <taxon>Halobacteria</taxon>
        <taxon>Halobacteriales</taxon>
        <taxon>Haloarculaceae</taxon>
        <taxon>Haloarcula</taxon>
    </lineage>
</organism>
<feature type="domain" description="N6 adenine-specific DNA methyltransferase N-terminal" evidence="8">
    <location>
        <begin position="10"/>
        <end position="141"/>
    </location>
</feature>
<sequence length="663" mass="77050">MVDNFNKKADFIWSIADLLRGDYKQSEYQKVILPMTVLRRLDCVTERNKDEVLKRYEQLQDQGIENVAPALRKASDEKVYNTSEYTFESLCNDPDQIASNLQYYINAYDEETREIFDKFDFDHQIQRLDEADLLYKVVRQFAEIDLHPDEVPNEEMGYIYEELIRKFNELSNETAGEHFTPREVIELMVNLIFDEDDEALAEEGAVRTVYDPACGTGGMLSVAEDHVRNLNSEANLHVFGQELNPESYAVCNSDMLIKGKEPENIVYGNSFTEDGFPNRSFDYMLSNPPFGVSWKKIKEEVEREHDEQGFAGRFGAGTPRINDGAFLFLQHMISKMKPPEEGGSRIAIVFNGSPLFNGGPNSGESAIRRWILENDWLESIIGLPENLFYNTGIRTYIWVLSNDKSDHREGRTQLIDASDMYDEMDESLGEKRHELLDKHIQEITRIFGNLEANDRSKIVDNKEFGYRRIVIDRPLRMRFQVTEDRIKALDDERAFTNREEETQKEIREALSEMDKEKVWMDRDAFVNDVELQLNMAGLDVRNSVYNAIERVMGKRDPEAEICRDSNGKPEHDSDLRERERVPLGRDPYEYFEQEVAPYFDNAWINESSKYHDDQDGELGVVGYEINFDRHFYEYKSPRPLEEIDSEINSLKKSISSLLEGVTK</sequence>
<dbReference type="RefSeq" id="WP_220581589.1">
    <property type="nucleotide sequence ID" value="NZ_RKLT01000013.1"/>
</dbReference>
<protein>
    <recommendedName>
        <fullName evidence="1">site-specific DNA-methyltransferase (adenine-specific)</fullName>
        <ecNumber evidence="1">2.1.1.72</ecNumber>
    </recommendedName>
</protein>
<evidence type="ECO:0000259" key="8">
    <source>
        <dbReference type="Pfam" id="PF12161"/>
    </source>
</evidence>
<proteinExistence type="predicted"/>
<evidence type="ECO:0000256" key="1">
    <source>
        <dbReference type="ARBA" id="ARBA00011900"/>
    </source>
</evidence>
<dbReference type="GO" id="GO:0003677">
    <property type="term" value="F:DNA binding"/>
    <property type="evidence" value="ECO:0007669"/>
    <property type="project" value="InterPro"/>
</dbReference>
<evidence type="ECO:0000256" key="5">
    <source>
        <dbReference type="ARBA" id="ARBA00022747"/>
    </source>
</evidence>
<dbReference type="GO" id="GO:0008170">
    <property type="term" value="F:N-methyltransferase activity"/>
    <property type="evidence" value="ECO:0007669"/>
    <property type="project" value="InterPro"/>
</dbReference>
<keyword evidence="2" id="KW-0489">Methyltransferase</keyword>
<dbReference type="Pfam" id="PF02384">
    <property type="entry name" value="N6_Mtase"/>
    <property type="match status" value="1"/>
</dbReference>
<dbReference type="InterPro" id="IPR002052">
    <property type="entry name" value="DNA_methylase_N6_adenine_CS"/>
</dbReference>
<evidence type="ECO:0000313" key="10">
    <source>
        <dbReference type="Proteomes" id="UP001430455"/>
    </source>
</evidence>
<feature type="domain" description="DNA methylase adenine-specific" evidence="7">
    <location>
        <begin position="155"/>
        <end position="457"/>
    </location>
</feature>
<dbReference type="PANTHER" id="PTHR42933:SF3">
    <property type="entry name" value="TYPE I RESTRICTION ENZYME MJAVIII METHYLASE SUBUNIT"/>
    <property type="match status" value="1"/>
</dbReference>
<dbReference type="InterPro" id="IPR022749">
    <property type="entry name" value="D12N6_MeTrfase_N"/>
</dbReference>
<dbReference type="Pfam" id="PF12161">
    <property type="entry name" value="HsdM_N"/>
    <property type="match status" value="1"/>
</dbReference>
<evidence type="ECO:0000256" key="3">
    <source>
        <dbReference type="ARBA" id="ARBA00022679"/>
    </source>
</evidence>